<name>A4U2L4_9PROT</name>
<comment type="similarity">
    <text evidence="1">Belongs to the LysR transcriptional regulatory family.</text>
</comment>
<dbReference type="PANTHER" id="PTHR30537">
    <property type="entry name" value="HTH-TYPE TRANSCRIPTIONAL REGULATOR"/>
    <property type="match status" value="1"/>
</dbReference>
<gene>
    <name evidence="6" type="ORF">MGR_1832</name>
</gene>
<dbReference type="CDD" id="cd08472">
    <property type="entry name" value="PBP2_CrgA_like_3"/>
    <property type="match status" value="1"/>
</dbReference>
<evidence type="ECO:0000256" key="1">
    <source>
        <dbReference type="ARBA" id="ARBA00009437"/>
    </source>
</evidence>
<dbReference type="AlphaFoldDB" id="A4U2L4"/>
<evidence type="ECO:0000256" key="3">
    <source>
        <dbReference type="ARBA" id="ARBA00023125"/>
    </source>
</evidence>
<protein>
    <submittedName>
        <fullName evidence="6">Regulatory protein, LysR:LysR, substrate-binding</fullName>
    </submittedName>
</protein>
<proteinExistence type="inferred from homology"/>
<evidence type="ECO:0000259" key="5">
    <source>
        <dbReference type="PROSITE" id="PS50931"/>
    </source>
</evidence>
<keyword evidence="4" id="KW-0804">Transcription</keyword>
<dbReference type="Gene3D" id="1.10.10.10">
    <property type="entry name" value="Winged helix-like DNA-binding domain superfamily/Winged helix DNA-binding domain"/>
    <property type="match status" value="1"/>
</dbReference>
<dbReference type="PROSITE" id="PS50931">
    <property type="entry name" value="HTH_LYSR"/>
    <property type="match status" value="1"/>
</dbReference>
<reference evidence="6" key="1">
    <citation type="journal article" date="2007" name="J. Bacteriol.">
        <title>Comparative genome analysis of four magnetotactic bacteria reveals a complex set of group-specific genes implicated in magnetosome biomineralization and function.</title>
        <authorList>
            <person name="Richter M."/>
            <person name="Kube M."/>
            <person name="Bazylinski D.A."/>
            <person name="Lombardot T."/>
            <person name="Gloeckner F.O."/>
            <person name="Reinhardt R."/>
            <person name="Schueler D."/>
        </authorList>
    </citation>
    <scope>NUCLEOTIDE SEQUENCE</scope>
    <source>
        <strain evidence="6">MSR-1</strain>
    </source>
</reference>
<dbReference type="Gene3D" id="3.40.190.290">
    <property type="match status" value="1"/>
</dbReference>
<dbReference type="Pfam" id="PF00126">
    <property type="entry name" value="HTH_1"/>
    <property type="match status" value="1"/>
</dbReference>
<dbReference type="EMBL" id="CU459003">
    <property type="protein sequence ID" value="CAM77121.1"/>
    <property type="molecule type" value="Genomic_DNA"/>
</dbReference>
<dbReference type="InterPro" id="IPR058163">
    <property type="entry name" value="LysR-type_TF_proteobact-type"/>
</dbReference>
<keyword evidence="2" id="KW-0805">Transcription regulation</keyword>
<dbReference type="GO" id="GO:0003700">
    <property type="term" value="F:DNA-binding transcription factor activity"/>
    <property type="evidence" value="ECO:0007669"/>
    <property type="project" value="InterPro"/>
</dbReference>
<dbReference type="InterPro" id="IPR005119">
    <property type="entry name" value="LysR_subst-bd"/>
</dbReference>
<dbReference type="InterPro" id="IPR000847">
    <property type="entry name" value="LysR_HTH_N"/>
</dbReference>
<dbReference type="Pfam" id="PF03466">
    <property type="entry name" value="LysR_substrate"/>
    <property type="match status" value="1"/>
</dbReference>
<dbReference type="FunFam" id="1.10.10.10:FF:000001">
    <property type="entry name" value="LysR family transcriptional regulator"/>
    <property type="match status" value="1"/>
</dbReference>
<organism evidence="6">
    <name type="scientific">Magnetospirillum gryphiswaldense</name>
    <dbReference type="NCBI Taxonomy" id="55518"/>
    <lineage>
        <taxon>Bacteria</taxon>
        <taxon>Pseudomonadati</taxon>
        <taxon>Pseudomonadota</taxon>
        <taxon>Alphaproteobacteria</taxon>
        <taxon>Rhodospirillales</taxon>
        <taxon>Rhodospirillaceae</taxon>
        <taxon>Magnetospirillum</taxon>
    </lineage>
</organism>
<dbReference type="GO" id="GO:0043565">
    <property type="term" value="F:sequence-specific DNA binding"/>
    <property type="evidence" value="ECO:0007669"/>
    <property type="project" value="TreeGrafter"/>
</dbReference>
<dbReference type="GO" id="GO:0006351">
    <property type="term" value="P:DNA-templated transcription"/>
    <property type="evidence" value="ECO:0007669"/>
    <property type="project" value="TreeGrafter"/>
</dbReference>
<feature type="domain" description="HTH lysR-type" evidence="5">
    <location>
        <begin position="32"/>
        <end position="87"/>
    </location>
</feature>
<accession>A4U2L4</accession>
<dbReference type="SUPFAM" id="SSF53850">
    <property type="entry name" value="Periplasmic binding protein-like II"/>
    <property type="match status" value="1"/>
</dbReference>
<sequence length="329" mass="35971">MPWRNHDCLALADKDGRIRNTISFFGIIMDHLAALRVFIRVAESGSFSRAAEALNLPRASVTTAVQAVETRVGTRLLSRTTRRVALTPDGTAYLERCRRLLDDVDDMDALFRQGADQIKGRLKVSLPERLANHTLIPALPAFLARYPGVQVELAVTDRFVDLVGEGVDCVIRAGELRDSRLIGRRLGAMVQGSFASPAYLSAHGTPIEPADLPGHRLIGYVGPQGADFSWEYMEAGRPRQIVVPARLAVDNAEAQVAAAMAGLGLIQVPVYGIRPQVTDGRLVEVLAGYRPPPLPMTVLYPHRRHRSPKVTAFIDWVESVLAAARVFAA</sequence>
<dbReference type="PANTHER" id="PTHR30537:SF72">
    <property type="entry name" value="LYSR FAMILY TRANSCRIPTIONAL REGULATOR"/>
    <property type="match status" value="1"/>
</dbReference>
<evidence type="ECO:0000313" key="6">
    <source>
        <dbReference type="EMBL" id="CAM77121.1"/>
    </source>
</evidence>
<dbReference type="InterPro" id="IPR036390">
    <property type="entry name" value="WH_DNA-bd_sf"/>
</dbReference>
<keyword evidence="3" id="KW-0238">DNA-binding</keyword>
<dbReference type="InterPro" id="IPR036388">
    <property type="entry name" value="WH-like_DNA-bd_sf"/>
</dbReference>
<dbReference type="FunFam" id="3.40.190.290:FF:000001">
    <property type="entry name" value="Transcriptional regulator, LysR family"/>
    <property type="match status" value="1"/>
</dbReference>
<dbReference type="SUPFAM" id="SSF46785">
    <property type="entry name" value="Winged helix' DNA-binding domain"/>
    <property type="match status" value="1"/>
</dbReference>
<evidence type="ECO:0000256" key="2">
    <source>
        <dbReference type="ARBA" id="ARBA00023015"/>
    </source>
</evidence>
<evidence type="ECO:0000256" key="4">
    <source>
        <dbReference type="ARBA" id="ARBA00023163"/>
    </source>
</evidence>